<evidence type="ECO:0000313" key="1">
    <source>
        <dbReference type="EMBL" id="SOD62150.1"/>
    </source>
</evidence>
<organism evidence="1 2">
    <name type="scientific">Streptomyces zhaozhouensis</name>
    <dbReference type="NCBI Taxonomy" id="1300267"/>
    <lineage>
        <taxon>Bacteria</taxon>
        <taxon>Bacillati</taxon>
        <taxon>Actinomycetota</taxon>
        <taxon>Actinomycetes</taxon>
        <taxon>Kitasatosporales</taxon>
        <taxon>Streptomycetaceae</taxon>
        <taxon>Streptomyces</taxon>
    </lineage>
</organism>
<proteinExistence type="predicted"/>
<sequence>MNENVTESAIQVATQEQDDIFFIEEMDVADAATVMVHRC</sequence>
<dbReference type="Proteomes" id="UP000219072">
    <property type="component" value="Unassembled WGS sequence"/>
</dbReference>
<name>A0A286DU19_9ACTN</name>
<gene>
    <name evidence="1" type="ORF">SAMN06297387_104320</name>
</gene>
<dbReference type="EMBL" id="OCNE01000004">
    <property type="protein sequence ID" value="SOD62150.1"/>
    <property type="molecule type" value="Genomic_DNA"/>
</dbReference>
<dbReference type="AlphaFoldDB" id="A0A286DU19"/>
<reference evidence="1 2" key="1">
    <citation type="submission" date="2017-09" db="EMBL/GenBank/DDBJ databases">
        <authorList>
            <person name="Ehlers B."/>
            <person name="Leendertz F.H."/>
        </authorList>
    </citation>
    <scope>NUCLEOTIDE SEQUENCE [LARGE SCALE GENOMIC DNA]</scope>
    <source>
        <strain evidence="1 2">CGMCC 4.7095</strain>
    </source>
</reference>
<evidence type="ECO:0000313" key="2">
    <source>
        <dbReference type="Proteomes" id="UP000219072"/>
    </source>
</evidence>
<accession>A0A286DU19</accession>
<protein>
    <submittedName>
        <fullName evidence="1">Uncharacterized protein</fullName>
    </submittedName>
</protein>
<keyword evidence="2" id="KW-1185">Reference proteome</keyword>